<dbReference type="AlphaFoldDB" id="A0A6G0W4Z3"/>
<reference evidence="1 2" key="1">
    <citation type="submission" date="2019-07" db="EMBL/GenBank/DDBJ databases">
        <title>Genomics analysis of Aphanomyces spp. identifies a new class of oomycete effector associated with host adaptation.</title>
        <authorList>
            <person name="Gaulin E."/>
        </authorList>
    </citation>
    <scope>NUCLEOTIDE SEQUENCE [LARGE SCALE GENOMIC DNA]</scope>
    <source>
        <strain evidence="1 2">ATCC 201684</strain>
    </source>
</reference>
<name>A0A6G0W4Z3_9STRA</name>
<gene>
    <name evidence="1" type="ORF">Ae201684_018660</name>
</gene>
<sequence length="104" mass="11879">MKKDAAEHKPKATYSPKTDVRIVKRTGLVNELIAHTRNSSLPLVPDVIRDAGLAFFVDEARTQTSVEMRGERNMERIYFKAKDVGSVFESDNFLDTVQDWRCGY</sequence>
<proteinExistence type="predicted"/>
<protein>
    <submittedName>
        <fullName evidence="1">Uncharacterized protein</fullName>
    </submittedName>
</protein>
<keyword evidence="2" id="KW-1185">Reference proteome</keyword>
<comment type="caution">
    <text evidence="1">The sequence shown here is derived from an EMBL/GenBank/DDBJ whole genome shotgun (WGS) entry which is preliminary data.</text>
</comment>
<accession>A0A6G0W4Z3</accession>
<dbReference type="EMBL" id="VJMJ01000346">
    <property type="protein sequence ID" value="KAF0722121.1"/>
    <property type="molecule type" value="Genomic_DNA"/>
</dbReference>
<evidence type="ECO:0000313" key="2">
    <source>
        <dbReference type="Proteomes" id="UP000481153"/>
    </source>
</evidence>
<organism evidence="1 2">
    <name type="scientific">Aphanomyces euteiches</name>
    <dbReference type="NCBI Taxonomy" id="100861"/>
    <lineage>
        <taxon>Eukaryota</taxon>
        <taxon>Sar</taxon>
        <taxon>Stramenopiles</taxon>
        <taxon>Oomycota</taxon>
        <taxon>Saprolegniomycetes</taxon>
        <taxon>Saprolegniales</taxon>
        <taxon>Verrucalvaceae</taxon>
        <taxon>Aphanomyces</taxon>
    </lineage>
</organism>
<dbReference type="Proteomes" id="UP000481153">
    <property type="component" value="Unassembled WGS sequence"/>
</dbReference>
<evidence type="ECO:0000313" key="1">
    <source>
        <dbReference type="EMBL" id="KAF0722121.1"/>
    </source>
</evidence>